<name>A0A1F5ZK57_9BACT</name>
<proteinExistence type="predicted"/>
<dbReference type="Proteomes" id="UP000176923">
    <property type="component" value="Unassembled WGS sequence"/>
</dbReference>
<evidence type="ECO:0000259" key="1">
    <source>
        <dbReference type="Pfam" id="PF13480"/>
    </source>
</evidence>
<dbReference type="EMBL" id="MFJL01000041">
    <property type="protein sequence ID" value="OGG12743.1"/>
    <property type="molecule type" value="Genomic_DNA"/>
</dbReference>
<evidence type="ECO:0000313" key="2">
    <source>
        <dbReference type="EMBL" id="OGG12743.1"/>
    </source>
</evidence>
<feature type="domain" description="BioF2-like acetyltransferase" evidence="1">
    <location>
        <begin position="201"/>
        <end position="344"/>
    </location>
</feature>
<accession>A0A1F5ZK57</accession>
<dbReference type="Pfam" id="PF13480">
    <property type="entry name" value="Acetyltransf_6"/>
    <property type="match status" value="1"/>
</dbReference>
<dbReference type="AlphaFoldDB" id="A0A1F5ZK57"/>
<organism evidence="2 3">
    <name type="scientific">Candidatus Gottesmanbacteria bacterium RIFCSPHIGHO2_02_FULL_39_11</name>
    <dbReference type="NCBI Taxonomy" id="1798382"/>
    <lineage>
        <taxon>Bacteria</taxon>
        <taxon>Candidatus Gottesmaniibacteriota</taxon>
    </lineage>
</organism>
<dbReference type="SUPFAM" id="SSF55729">
    <property type="entry name" value="Acyl-CoA N-acyltransferases (Nat)"/>
    <property type="match status" value="1"/>
</dbReference>
<comment type="caution">
    <text evidence="2">The sequence shown here is derived from an EMBL/GenBank/DDBJ whole genome shotgun (WGS) entry which is preliminary data.</text>
</comment>
<protein>
    <recommendedName>
        <fullName evidence="1">BioF2-like acetyltransferase domain-containing protein</fullName>
    </recommendedName>
</protein>
<dbReference type="Gene3D" id="3.40.630.30">
    <property type="match status" value="1"/>
</dbReference>
<dbReference type="InterPro" id="IPR038740">
    <property type="entry name" value="BioF2-like_GNAT_dom"/>
</dbReference>
<reference evidence="2 3" key="1">
    <citation type="journal article" date="2016" name="Nat. Commun.">
        <title>Thousands of microbial genomes shed light on interconnected biogeochemical processes in an aquifer system.</title>
        <authorList>
            <person name="Anantharaman K."/>
            <person name="Brown C.T."/>
            <person name="Hug L.A."/>
            <person name="Sharon I."/>
            <person name="Castelle C.J."/>
            <person name="Probst A.J."/>
            <person name="Thomas B.C."/>
            <person name="Singh A."/>
            <person name="Wilkins M.J."/>
            <person name="Karaoz U."/>
            <person name="Brodie E.L."/>
            <person name="Williams K.H."/>
            <person name="Hubbard S.S."/>
            <person name="Banfield J.F."/>
        </authorList>
    </citation>
    <scope>NUCLEOTIDE SEQUENCE [LARGE SCALE GENOMIC DNA]</scope>
</reference>
<sequence length="359" mass="43102">MQLPQLPNKFFDSLEITPAPYPVRILRKEPWYSFTKHNGYIPFARRLQMKVNSDMDECERLWNIFTPNQRFFELWEVRKKFFDVFQIEPYFLTLFGGNYEDDNDVMGVLPLWVDTIDYNGKYAWCGGFWPEDNTFFVKDTEAIPLLLMAAPTPIQLDCINPHSDYQFLKSLYGYQEDESWKYYLDLTKYKTLEDYLSKLKKKKRYNLKRDRKRILSLRPKIVYNDSSHIDYLFKHNINRFRMKFPNDPDNQSIFEDDKQKKLFRDLIKNPNSYKVRVISTVIKGEIEAVELGFVYNKTYYAITAGVNVQKYHGLGIFSSLLVMEDALKQNCDKIDFFEGDYNWKDSWSLNNYHHHRFVK</sequence>
<evidence type="ECO:0000313" key="3">
    <source>
        <dbReference type="Proteomes" id="UP000176923"/>
    </source>
</evidence>
<dbReference type="InterPro" id="IPR016181">
    <property type="entry name" value="Acyl_CoA_acyltransferase"/>
</dbReference>
<gene>
    <name evidence="2" type="ORF">A3D77_06830</name>
</gene>